<dbReference type="Proteomes" id="UP001307889">
    <property type="component" value="Chromosome 12"/>
</dbReference>
<proteinExistence type="predicted"/>
<name>A0ABN7B8U8_9HEMI</name>
<reference evidence="1 2" key="1">
    <citation type="submission" date="2023-09" db="EMBL/GenBank/DDBJ databases">
        <title>Nesidiocoris tenuis whole genome shotgun sequence.</title>
        <authorList>
            <person name="Shibata T."/>
            <person name="Shimoda M."/>
            <person name="Kobayashi T."/>
            <person name="Uehara T."/>
        </authorList>
    </citation>
    <scope>NUCLEOTIDE SEQUENCE [LARGE SCALE GENOMIC DNA]</scope>
    <source>
        <strain evidence="1 2">Japan</strain>
    </source>
</reference>
<evidence type="ECO:0000313" key="2">
    <source>
        <dbReference type="Proteomes" id="UP001307889"/>
    </source>
</evidence>
<dbReference type="EMBL" id="AP028920">
    <property type="protein sequence ID" value="BET00796.1"/>
    <property type="molecule type" value="Genomic_DNA"/>
</dbReference>
<organism evidence="1 2">
    <name type="scientific">Nesidiocoris tenuis</name>
    <dbReference type="NCBI Taxonomy" id="355587"/>
    <lineage>
        <taxon>Eukaryota</taxon>
        <taxon>Metazoa</taxon>
        <taxon>Ecdysozoa</taxon>
        <taxon>Arthropoda</taxon>
        <taxon>Hexapoda</taxon>
        <taxon>Insecta</taxon>
        <taxon>Pterygota</taxon>
        <taxon>Neoptera</taxon>
        <taxon>Paraneoptera</taxon>
        <taxon>Hemiptera</taxon>
        <taxon>Heteroptera</taxon>
        <taxon>Panheteroptera</taxon>
        <taxon>Cimicomorpha</taxon>
        <taxon>Miridae</taxon>
        <taxon>Dicyphina</taxon>
        <taxon>Nesidiocoris</taxon>
    </lineage>
</organism>
<evidence type="ECO:0000313" key="1">
    <source>
        <dbReference type="EMBL" id="BET00796.1"/>
    </source>
</evidence>
<gene>
    <name evidence="1" type="ORF">NTJ_13612</name>
</gene>
<protein>
    <submittedName>
        <fullName evidence="1">Uncharacterized protein</fullName>
    </submittedName>
</protein>
<sequence length="95" mass="11007">MLKCLSNILRLKFRPPQPLPIIAAPHPKQVLRLAHDKNKIGFVPRKETPEPKARLWLYYYANGNNAVEFTNRATPKLCVYFVDELDSSTDRGERE</sequence>
<keyword evidence="2" id="KW-1185">Reference proteome</keyword>
<accession>A0ABN7B8U8</accession>